<name>A0A5K3EPQ8_MESCO</name>
<keyword evidence="2" id="KW-0812">Transmembrane</keyword>
<feature type="region of interest" description="Disordered" evidence="1">
    <location>
        <begin position="453"/>
        <end position="490"/>
    </location>
</feature>
<sequence>MECSSASFQHTDTDVDFSSPDNVLLSESFERLLNECKDVIKNLTKSPEDYAFPRWQDVTANFVPFAKAAFTFQNEAYQLLSWLKFVYKSTRAKPFNIRSVQSLLSYKDFLEGYALREPTFHRIHAFTEQLAAFAHPASSLSVSLPLIDERRPTPLSNTPHSVRGVLARSYVRLLKQVDAYWEKVGWQLHSFRDKINEAALLPIFQNETCTLSTRVVEVVEETNAICLSATQNLTEPIGKAAYKLLKIEHLQLKKLIRRINDASVLLSHLEAEANPHTESFWPKLSTEGAVAAASTREELSNLIFRVQEVWLKQLELREILRQYWTSANNQHNSSDCSPAEKGVSAPVLSKVAVRKLCQRLRASGSTPSMQCLESIKGTGAPLPKHRHRFTESGESGFVSDSDNVLRRRKWLSLRSLTNAAAPDTAICHRFRSFSFPPSNTQRNECILVTRLSDSPKAESSTSNRMSSIAESTPVRAAHQRAPFGSPTLGRPVFTENRAAIRLLSPLRTKPQQIAVSPIASLRSHINPERDIPLVRTPTTPYSRMCESTFSIISSDDAAEGDSIDAASPGVSPSMEDEVDEDDLSFDPQRRLSRSLPILTEERHVVPPRVLRSPDYSLKGAGDFLEESSAYVPISVLDDDDEANATSEVNLDFGRAVGDAMDSPSLPTWSPLSCKSKDLASLAAALRLSPTHSARLSFMFRDGSSLNAWLSNLEYSLYTPAVTANSFAPCRLRPTIHRPELDRCLSELEFYGRELQCWRSELDELVRNHQQRLAGLEHYADKLLASDHGFLTIVTSWLDMLISRRAEVERELKTQLCMFDFINSANHEAGVKLVEISNQAEPVLTEARCIMDQLRHANGSIDKSCHVYKSTLRPNLSNIPALTERLQDLLEKASELGSYCNLLSCRSAGVIHLSVSSQSSSSLVDNQALRARLRSSLANMHNLIAFTPQTLTSKPPAKSPPQVPSPPPPPPQQQHQDLQQLVLSAVAFGCSHKTLYTVLLFIVLPLLCCLLTYLTSIYRDSAADVAGRSYFASAPSHSVCLKLFSFPSFCPLRYHMQPPPM</sequence>
<feature type="region of interest" description="Disordered" evidence="1">
    <location>
        <begin position="949"/>
        <end position="974"/>
    </location>
</feature>
<evidence type="ECO:0000256" key="1">
    <source>
        <dbReference type="SAM" id="MobiDB-lite"/>
    </source>
</evidence>
<feature type="transmembrane region" description="Helical" evidence="2">
    <location>
        <begin position="994"/>
        <end position="1013"/>
    </location>
</feature>
<feature type="region of interest" description="Disordered" evidence="1">
    <location>
        <begin position="556"/>
        <end position="585"/>
    </location>
</feature>
<feature type="compositionally biased region" description="Acidic residues" evidence="1">
    <location>
        <begin position="574"/>
        <end position="584"/>
    </location>
</feature>
<dbReference type="WBParaSite" id="MCU_001786-RA">
    <property type="protein sequence ID" value="MCU_001786-RA"/>
    <property type="gene ID" value="MCU_001786"/>
</dbReference>
<organism evidence="3">
    <name type="scientific">Mesocestoides corti</name>
    <name type="common">Flatworm</name>
    <dbReference type="NCBI Taxonomy" id="53468"/>
    <lineage>
        <taxon>Eukaryota</taxon>
        <taxon>Metazoa</taxon>
        <taxon>Spiralia</taxon>
        <taxon>Lophotrochozoa</taxon>
        <taxon>Platyhelminthes</taxon>
        <taxon>Cestoda</taxon>
        <taxon>Eucestoda</taxon>
        <taxon>Cyclophyllidea</taxon>
        <taxon>Mesocestoididae</taxon>
        <taxon>Mesocestoides</taxon>
    </lineage>
</organism>
<feature type="compositionally biased region" description="Pro residues" evidence="1">
    <location>
        <begin position="956"/>
        <end position="971"/>
    </location>
</feature>
<accession>A0A5K3EPQ8</accession>
<dbReference type="AlphaFoldDB" id="A0A5K3EPQ8"/>
<protein>
    <submittedName>
        <fullName evidence="3">PH domain-containing protein</fullName>
    </submittedName>
</protein>
<reference evidence="3" key="1">
    <citation type="submission" date="2019-11" db="UniProtKB">
        <authorList>
            <consortium name="WormBaseParasite"/>
        </authorList>
    </citation>
    <scope>IDENTIFICATION</scope>
</reference>
<evidence type="ECO:0000313" key="3">
    <source>
        <dbReference type="WBParaSite" id="MCU_001786-RA"/>
    </source>
</evidence>
<proteinExistence type="predicted"/>
<keyword evidence="2" id="KW-1133">Transmembrane helix</keyword>
<evidence type="ECO:0000256" key="2">
    <source>
        <dbReference type="SAM" id="Phobius"/>
    </source>
</evidence>
<feature type="compositionally biased region" description="Polar residues" evidence="1">
    <location>
        <begin position="457"/>
        <end position="470"/>
    </location>
</feature>
<keyword evidence="2" id="KW-0472">Membrane</keyword>